<feature type="repeat" description="PPR" evidence="4">
    <location>
        <begin position="608"/>
        <end position="642"/>
    </location>
</feature>
<dbReference type="STRING" id="4577.A0A1D6JQT1"/>
<gene>
    <name evidence="8" type="ORF">ZEAMMB73_Zm00001d027937</name>
</gene>
<feature type="region of interest" description="Disordered" evidence="6">
    <location>
        <begin position="1751"/>
        <end position="1771"/>
    </location>
</feature>
<dbReference type="NCBIfam" id="TIGR00756">
    <property type="entry name" value="PPR"/>
    <property type="match status" value="5"/>
</dbReference>
<dbReference type="InterPro" id="IPR002885">
    <property type="entry name" value="PPR_rpt"/>
</dbReference>
<feature type="compositionally biased region" description="Basic and acidic residues" evidence="6">
    <location>
        <begin position="1752"/>
        <end position="1762"/>
    </location>
</feature>
<dbReference type="InParanoid" id="A0A1D6JQT1"/>
<dbReference type="PANTHER" id="PTHR24015">
    <property type="entry name" value="OS07G0578800 PROTEIN-RELATED"/>
    <property type="match status" value="1"/>
</dbReference>
<evidence type="ECO:0000256" key="3">
    <source>
        <dbReference type="ARBA" id="ARBA00022946"/>
    </source>
</evidence>
<proteinExistence type="inferred from homology"/>
<feature type="compositionally biased region" description="Basic and acidic residues" evidence="6">
    <location>
        <begin position="1804"/>
        <end position="1828"/>
    </location>
</feature>
<feature type="coiled-coil region" evidence="5">
    <location>
        <begin position="1313"/>
        <end position="1375"/>
    </location>
</feature>
<sequence length="1930" mass="213313">MAIHRSNLSRRFKISRIWHQSEQYRAKSFASSSPTSETTPLKVLTGLLRDAYSLKCLRELHAHLAVAGAIQDTFVVTGLVERYVYFGKAASAALLFAETYRSRPAVYSLNLAVRCFSDHGFHRELLHLYRELCCFGSDNFTFPPVIRACTAVSCLRLGREMHCRVLRTGHGGNVGVQTALLDLYAKAGQIDVSRRVFDCMVLRDLISWNAMVSGYSLNECFREAVEMLQEMQQGGMRPNASTFVGIVGMCGSVGDRDVGDSLHAFALKGGVINDESLTSALITMYAAFDDLSSSRMVFDLHPVKDLVSFNSMISAYMQHHIWKEAFEIFRLMHCVAVRPNLVTVVSVLPSCSDFFGINHGESVHGMIIKLGLAEHVSVASALVSMYSKLGKLDSSLLLFCCCTEKNNILWNSMISGYLVNNEWNMALDAFCKMQIAGVAPDATTIMNVISGCRYTKDLHMAKSIHAYAVRNKFESYHSVMNALLAMYADCRDISTSHTLFQKMEVRMLISWNTMISGFAEIGDSDTCLILFCQMFHEEVQFDLVTLIGLISSFSVPGDAIVGESVHSLAIKSGCNSDVSLTNALITMYANCGIVEAGQQLFDSCCSRNTITYNALMSGYRKNNISAKILPLFYQMVENDEKPNLVTLLNLLPVCQSQLQGKCIHSYAVRNFTRLETPLFTSAMGMYSRFNNIEYCSKIFSLIGARNLIVWNAFLSACVQCKQADMVVDCFKHMLFLNVRPDAVTMLALISACSQLGNAYFAACIMAVILQKGFSTNILVLNALIDTHSRCGSISLARELFDSSVEKDSVTWGAMINAYSMHGNGEAALDLFSMMIDSGVDPDDITFVSILSACAHNGLVEQGRTLFKSLQADYGITPRMEHYACMVDLLGRTGHLDEAYDVVRSMPFRPSDNLLESLLGACRFHAGKWSDCEQLRLDMEAKGLRKNVGALTVLLPILNLVFTVFSSVSIKFVELWLEKMPDKKIEGADSSHIVSSTKSLESSVGPNLIESTDGDYCNNLHKTAVANFVASMLQEHPMSLILAENKSNLQEISVEQKIPIFVSINLSPKVDGSELPCPIEVHDGITSSSSKTNEPMEAQDYSNTMKSNTASCMFEASKRQECPISLILADKKGSLQEVSVEQNVPCGDYVALSQKADGSELTSTREAPEGFLTSSSKVYVLKEAQDGSITTEASKVNVCAASHSMLRLIEGVQDEASCIDSDKVTCETPPAILKKLKEDKPLVVHRFHKHQMSLGDTHQKVPAPVSRSNTSKYLRMDKNIVDTTTPIESVKAVASKFGGSMNWKTRKTQTAQVSDRIVLELDKLKNEISECKHQAEAAEAAKLSVLKELERTKKLIDEMKHVLEREQAEEVDAKDDLELFQIILQAMEGVDCNDSVVVREKLNNIQERHKALDAKVISVKYVLGKVQEDYDSLLIGTDISINKAQAAFTMSKGAEKEVEELTIELQRLKEVFDLANAKFQDVEERKNTLMARDEDRLAWEEDLRQSDKELNQISMDLCSFQELQSKHDTSATMLLNLKNEVANYLEAKRIEEAREQESGTHKPVQEVIIMLKSELVEQRKSIARVTDELCVLKATAELLKSQLKKEKAALAAAQQMEVMASMSTQSLKMDIKLSQQELEALHAKAKECRDRSGKALQDASHEADEAKVIATKAQGELKKTEEEVAQAKAALSTVESKLEAVLRDIQAAKASERLALDTLTTTTLEEHSKVGARYSETVTLDLDEYTSLVQRSRQAEEAAHEKTTAASTAEVEAAKESAARTISRLNEILQALEEQKQALAAATERAGRASEGKLAMEQELRQRREEENGKRRRMASEAPKPVTGPRSAAEIAGRVDMTLTCTGKGDSSCPAASVHPVSDASGTGTGRSSPSDAALPVPVPAKTKKAKKLPFFTRVVMFLGGRRRRRLRAAR</sequence>
<feature type="repeat" description="PPR" evidence="4">
    <location>
        <begin position="406"/>
        <end position="440"/>
    </location>
</feature>
<evidence type="ECO:0000313" key="8">
    <source>
        <dbReference type="EMBL" id="ONL94330.1"/>
    </source>
</evidence>
<keyword evidence="7" id="KW-0812">Transmembrane</keyword>
<dbReference type="PaxDb" id="4577-GRMZM2G410623_P01"/>
<dbReference type="PANTHER" id="PTHR24015:SF553">
    <property type="entry name" value="DYW DOMAIN-CONTAINING PROTEIN"/>
    <property type="match status" value="1"/>
</dbReference>
<name>A0A1D6JQT1_MAIZE</name>
<keyword evidence="7" id="KW-1133">Transmembrane helix</keyword>
<dbReference type="ExpressionAtlas" id="A0A1D6JQT1">
    <property type="expression patterns" value="baseline and differential"/>
</dbReference>
<feature type="repeat" description="PPR" evidence="4">
    <location>
        <begin position="204"/>
        <end position="238"/>
    </location>
</feature>
<dbReference type="SMR" id="A0A1D6JQT1"/>
<dbReference type="GO" id="GO:0009451">
    <property type="term" value="P:RNA modification"/>
    <property type="evidence" value="ECO:0007669"/>
    <property type="project" value="InterPro"/>
</dbReference>
<dbReference type="PROSITE" id="PS51375">
    <property type="entry name" value="PPR"/>
    <property type="match status" value="6"/>
</dbReference>
<dbReference type="InterPro" id="IPR011990">
    <property type="entry name" value="TPR-like_helical_dom_sf"/>
</dbReference>
<dbReference type="Pfam" id="PF13041">
    <property type="entry name" value="PPR_2"/>
    <property type="match status" value="2"/>
</dbReference>
<evidence type="ECO:0000256" key="6">
    <source>
        <dbReference type="SAM" id="MobiDB-lite"/>
    </source>
</evidence>
<keyword evidence="5" id="KW-0175">Coiled coil</keyword>
<dbReference type="EMBL" id="CM007647">
    <property type="protein sequence ID" value="ONL94330.1"/>
    <property type="molecule type" value="Genomic_DNA"/>
</dbReference>
<dbReference type="GO" id="GO:0003729">
    <property type="term" value="F:mRNA binding"/>
    <property type="evidence" value="ECO:0007669"/>
    <property type="project" value="UniProtKB-ARBA"/>
</dbReference>
<dbReference type="FunFam" id="1.25.40.10:FF:000073">
    <property type="entry name" value="Pentatricopeptide repeat-containing protein chloroplastic"/>
    <property type="match status" value="1"/>
</dbReference>
<dbReference type="eggNOG" id="KOG4197">
    <property type="taxonomic scope" value="Eukaryota"/>
</dbReference>
<feature type="coiled-coil region" evidence="5">
    <location>
        <begin position="1595"/>
        <end position="1703"/>
    </location>
</feature>
<dbReference type="FunFam" id="1.25.40.10:FF:000344">
    <property type="entry name" value="Pentatricopeptide repeat-containing protein"/>
    <property type="match status" value="1"/>
</dbReference>
<feature type="repeat" description="PPR" evidence="4">
    <location>
        <begin position="807"/>
        <end position="841"/>
    </location>
</feature>
<dbReference type="InterPro" id="IPR046960">
    <property type="entry name" value="PPR_At4g14850-like_plant"/>
</dbReference>
<evidence type="ECO:0000256" key="2">
    <source>
        <dbReference type="ARBA" id="ARBA00022737"/>
    </source>
</evidence>
<keyword evidence="7" id="KW-0472">Membrane</keyword>
<feature type="transmembrane region" description="Helical" evidence="7">
    <location>
        <begin position="947"/>
        <end position="969"/>
    </location>
</feature>
<dbReference type="Gene3D" id="1.25.40.10">
    <property type="entry name" value="Tetratricopeptide repeat domain"/>
    <property type="match status" value="7"/>
</dbReference>
<feature type="repeat" description="PPR" evidence="4">
    <location>
        <begin position="706"/>
        <end position="740"/>
    </location>
</feature>
<feature type="coiled-coil region" evidence="5">
    <location>
        <begin position="1450"/>
        <end position="1484"/>
    </location>
</feature>
<feature type="compositionally biased region" description="Polar residues" evidence="6">
    <location>
        <begin position="1879"/>
        <end position="1890"/>
    </location>
</feature>
<dbReference type="Pfam" id="PF01535">
    <property type="entry name" value="PPR"/>
    <property type="match status" value="6"/>
</dbReference>
<accession>A0A1D6JQT1</accession>
<feature type="repeat" description="PPR" evidence="4">
    <location>
        <begin position="305"/>
        <end position="339"/>
    </location>
</feature>
<evidence type="ECO:0000256" key="1">
    <source>
        <dbReference type="ARBA" id="ARBA00005485"/>
    </source>
</evidence>
<dbReference type="Pfam" id="PF05701">
    <property type="entry name" value="WEMBL"/>
    <property type="match status" value="1"/>
</dbReference>
<keyword evidence="3" id="KW-0809">Transit peptide</keyword>
<organism evidence="8">
    <name type="scientific">Zea mays</name>
    <name type="common">Maize</name>
    <dbReference type="NCBI Taxonomy" id="4577"/>
    <lineage>
        <taxon>Eukaryota</taxon>
        <taxon>Viridiplantae</taxon>
        <taxon>Streptophyta</taxon>
        <taxon>Embryophyta</taxon>
        <taxon>Tracheophyta</taxon>
        <taxon>Spermatophyta</taxon>
        <taxon>Magnoliopsida</taxon>
        <taxon>Liliopsida</taxon>
        <taxon>Poales</taxon>
        <taxon>Poaceae</taxon>
        <taxon>PACMAD clade</taxon>
        <taxon>Panicoideae</taxon>
        <taxon>Andropogonodae</taxon>
        <taxon>Andropogoneae</taxon>
        <taxon>Tripsacinae</taxon>
        <taxon>Zea</taxon>
    </lineage>
</organism>
<dbReference type="FunFam" id="1.25.40.10:FF:002153">
    <property type="entry name" value="Pentatricopeptide repeat-containing protein"/>
    <property type="match status" value="1"/>
</dbReference>
<keyword evidence="2" id="KW-0677">Repeat</keyword>
<reference evidence="8" key="1">
    <citation type="submission" date="2015-12" db="EMBL/GenBank/DDBJ databases">
        <title>Update maize B73 reference genome by single molecule sequencing technologies.</title>
        <authorList>
            <consortium name="Maize Genome Sequencing Project"/>
            <person name="Ware D."/>
        </authorList>
    </citation>
    <scope>NUCLEOTIDE SEQUENCE [LARGE SCALE GENOMIC DNA]</scope>
    <source>
        <tissue evidence="8">Seedling</tissue>
    </source>
</reference>
<feature type="region of interest" description="Disordered" evidence="6">
    <location>
        <begin position="1863"/>
        <end position="1896"/>
    </location>
</feature>
<evidence type="ECO:0000256" key="4">
    <source>
        <dbReference type="PROSITE-ProRule" id="PRU00708"/>
    </source>
</evidence>
<evidence type="ECO:0000256" key="7">
    <source>
        <dbReference type="SAM" id="Phobius"/>
    </source>
</evidence>
<feature type="region of interest" description="Disordered" evidence="6">
    <location>
        <begin position="1801"/>
        <end position="1850"/>
    </location>
</feature>
<evidence type="ECO:0000256" key="5">
    <source>
        <dbReference type="SAM" id="Coils"/>
    </source>
</evidence>
<dbReference type="InterPro" id="IPR008545">
    <property type="entry name" value="Web"/>
</dbReference>
<protein>
    <submittedName>
        <fullName evidence="8">Pentatricopeptide repeat-containing protein</fullName>
    </submittedName>
</protein>
<feature type="transmembrane region" description="Helical" evidence="7">
    <location>
        <begin position="745"/>
        <end position="769"/>
    </location>
</feature>
<dbReference type="FunFam" id="1.25.40.10:FF:000090">
    <property type="entry name" value="Pentatricopeptide repeat-containing protein, chloroplastic"/>
    <property type="match status" value="1"/>
</dbReference>
<comment type="similarity">
    <text evidence="1">Belongs to the WEB family.</text>
</comment>